<feature type="transmembrane region" description="Helical" evidence="1">
    <location>
        <begin position="39"/>
        <end position="58"/>
    </location>
</feature>
<organism evidence="2 3">
    <name type="scientific">Proteus phage VB_PmiS-Isfahan</name>
    <dbReference type="NCBI Taxonomy" id="1969841"/>
    <lineage>
        <taxon>Viruses</taxon>
        <taxon>Duplodnaviria</taxon>
        <taxon>Heunggongvirae</taxon>
        <taxon>Uroviricota</taxon>
        <taxon>Caudoviricetes</taxon>
        <taxon>Gorganvirus</taxon>
        <taxon>Gorganvirus isfahan</taxon>
    </lineage>
</organism>
<keyword evidence="1" id="KW-0472">Membrane</keyword>
<reference evidence="2 3" key="1">
    <citation type="journal article" date="2019" name="Genomics">
        <title>Genomic analyses of a novel bacteriophage (VB_PmiS-Isfahan) within Siphoviridae family infecting Proteus mirabilis.</title>
        <authorList>
            <person name="Yazdi M."/>
            <person name="Bouzari M."/>
            <person name="Ghaemi E.A."/>
        </authorList>
    </citation>
    <scope>NUCLEOTIDE SEQUENCE [LARGE SCALE GENOMIC DNA]</scope>
</reference>
<proteinExistence type="predicted"/>
<protein>
    <submittedName>
        <fullName evidence="2">Uncharacterized protein</fullName>
    </submittedName>
</protein>
<keyword evidence="1" id="KW-1133">Transmembrane helix</keyword>
<dbReference type="EMBL" id="KY742649">
    <property type="protein sequence ID" value="AQZ54625.1"/>
    <property type="molecule type" value="Genomic_DNA"/>
</dbReference>
<sequence length="91" mass="11061">MIKIKRKLHNKMFKYRQLKFYQYSIVSDLGDLECYYSKWFLILSFIPVLFVGTIAEGFPNTFKMLIMYFKEPYSYDSLTMSELKQLKRGMR</sequence>
<name>A0A1U9ZAA1_9CAUD</name>
<dbReference type="RefSeq" id="YP_009600639.1">
    <property type="nucleotide sequence ID" value="NC_041925.1"/>
</dbReference>
<evidence type="ECO:0000313" key="3">
    <source>
        <dbReference type="Proteomes" id="UP000221468"/>
    </source>
</evidence>
<dbReference type="GeneID" id="40076445"/>
<dbReference type="Proteomes" id="UP000221468">
    <property type="component" value="Segment"/>
</dbReference>
<keyword evidence="1" id="KW-0812">Transmembrane</keyword>
<accession>A0A1U9ZAA1</accession>
<evidence type="ECO:0000256" key="1">
    <source>
        <dbReference type="SAM" id="Phobius"/>
    </source>
</evidence>
<keyword evidence="3" id="KW-1185">Reference proteome</keyword>
<dbReference type="KEGG" id="vg:40076445"/>
<evidence type="ECO:0000313" key="2">
    <source>
        <dbReference type="EMBL" id="AQZ54625.1"/>
    </source>
</evidence>